<comment type="caution">
    <text evidence="2">The sequence shown here is derived from an EMBL/GenBank/DDBJ whole genome shotgun (WGS) entry which is preliminary data.</text>
</comment>
<evidence type="ECO:0000313" key="4">
    <source>
        <dbReference type="Proteomes" id="UP000433575"/>
    </source>
</evidence>
<dbReference type="AlphaFoldDB" id="A0A6N7S4V8"/>
<sequence>MKNKITCPRCGHTLPLRPLSFLFLRMECPHCHSLYRLSLTWPVCLLIAILTVSLAGLHFFIGLIVYLFVIFILIYLFLPFWVNNDLIRIQMRKRQK</sequence>
<evidence type="ECO:0000256" key="1">
    <source>
        <dbReference type="SAM" id="Phobius"/>
    </source>
</evidence>
<proteinExistence type="predicted"/>
<reference evidence="4 5" key="1">
    <citation type="journal article" date="2019" name="Nat. Med.">
        <title>A library of human gut bacterial isolates paired with longitudinal multiomics data enables mechanistic microbiome research.</title>
        <authorList>
            <person name="Poyet M."/>
            <person name="Groussin M."/>
            <person name="Gibbons S.M."/>
            <person name="Avila-Pacheco J."/>
            <person name="Jiang X."/>
            <person name="Kearney S.M."/>
            <person name="Perrotta A.R."/>
            <person name="Berdy B."/>
            <person name="Zhao S."/>
            <person name="Lieberman T.D."/>
            <person name="Swanson P.K."/>
            <person name="Smith M."/>
            <person name="Roesemann S."/>
            <person name="Alexander J.E."/>
            <person name="Rich S.A."/>
            <person name="Livny J."/>
            <person name="Vlamakis H."/>
            <person name="Clish C."/>
            <person name="Bullock K."/>
            <person name="Deik A."/>
            <person name="Scott J."/>
            <person name="Pierce K.A."/>
            <person name="Xavier R.J."/>
            <person name="Alm E.J."/>
        </authorList>
    </citation>
    <scope>NUCLEOTIDE SEQUENCE [LARGE SCALE GENOMIC DNA]</scope>
    <source>
        <strain evidence="2 4">BIOML-A4</strain>
        <strain evidence="3 5">BIOML-A5</strain>
    </source>
</reference>
<feature type="transmembrane region" description="Helical" evidence="1">
    <location>
        <begin position="34"/>
        <end position="54"/>
    </location>
</feature>
<keyword evidence="1" id="KW-0472">Membrane</keyword>
<evidence type="ECO:0000313" key="5">
    <source>
        <dbReference type="Proteomes" id="UP000480929"/>
    </source>
</evidence>
<dbReference type="Proteomes" id="UP000480929">
    <property type="component" value="Unassembled WGS sequence"/>
</dbReference>
<evidence type="ECO:0008006" key="6">
    <source>
        <dbReference type="Google" id="ProtNLM"/>
    </source>
</evidence>
<gene>
    <name evidence="3" type="ORF">GKD88_04505</name>
    <name evidence="2" type="ORF">GKE08_05775</name>
</gene>
<feature type="transmembrane region" description="Helical" evidence="1">
    <location>
        <begin position="60"/>
        <end position="82"/>
    </location>
</feature>
<dbReference type="RefSeq" id="WP_154238271.1">
    <property type="nucleotide sequence ID" value="NZ_CALJPI010000039.1"/>
</dbReference>
<name>A0A6N7S4V8_9FIRM</name>
<evidence type="ECO:0000313" key="2">
    <source>
        <dbReference type="EMBL" id="MSA88829.1"/>
    </source>
</evidence>
<dbReference type="OrthoDB" id="9997513at2"/>
<accession>A0A6N7S4V8</accession>
<keyword evidence="1" id="KW-1133">Transmembrane helix</keyword>
<keyword evidence="1" id="KW-0812">Transmembrane</keyword>
<dbReference type="Proteomes" id="UP000433575">
    <property type="component" value="Unassembled WGS sequence"/>
</dbReference>
<evidence type="ECO:0000313" key="3">
    <source>
        <dbReference type="EMBL" id="MSC32376.1"/>
    </source>
</evidence>
<protein>
    <recommendedName>
        <fullName evidence="6">Cxxc_20_cxxc protein</fullName>
    </recommendedName>
</protein>
<dbReference type="EMBL" id="WKPI01000004">
    <property type="protein sequence ID" value="MSC32376.1"/>
    <property type="molecule type" value="Genomic_DNA"/>
</dbReference>
<keyword evidence="5" id="KW-1185">Reference proteome</keyword>
<dbReference type="EMBL" id="WKPJ01000005">
    <property type="protein sequence ID" value="MSA88829.1"/>
    <property type="molecule type" value="Genomic_DNA"/>
</dbReference>
<organism evidence="2 4">
    <name type="scientific">Holdemania massiliensis</name>
    <dbReference type="NCBI Taxonomy" id="1468449"/>
    <lineage>
        <taxon>Bacteria</taxon>
        <taxon>Bacillati</taxon>
        <taxon>Bacillota</taxon>
        <taxon>Erysipelotrichia</taxon>
        <taxon>Erysipelotrichales</taxon>
        <taxon>Erysipelotrichaceae</taxon>
        <taxon>Holdemania</taxon>
    </lineage>
</organism>